<protein>
    <recommendedName>
        <fullName evidence="7">DUF4817 domain-containing protein</fullName>
    </recommendedName>
</protein>
<evidence type="ECO:0000313" key="3">
    <source>
        <dbReference type="EMBL" id="GBN74476.1"/>
    </source>
</evidence>
<evidence type="ECO:0000313" key="5">
    <source>
        <dbReference type="EMBL" id="GBN74487.1"/>
    </source>
</evidence>
<dbReference type="OrthoDB" id="6460236at2759"/>
<dbReference type="Proteomes" id="UP000499080">
    <property type="component" value="Unassembled WGS sequence"/>
</dbReference>
<keyword evidence="6" id="KW-1185">Reference proteome</keyword>
<dbReference type="EMBL" id="BGPR01144644">
    <property type="protein sequence ID" value="GBN74477.1"/>
    <property type="molecule type" value="Genomic_DNA"/>
</dbReference>
<dbReference type="EMBL" id="BGPR01144642">
    <property type="protein sequence ID" value="GBN74476.1"/>
    <property type="molecule type" value="Genomic_DNA"/>
</dbReference>
<proteinExistence type="predicted"/>
<evidence type="ECO:0000313" key="4">
    <source>
        <dbReference type="EMBL" id="GBN74477.1"/>
    </source>
</evidence>
<evidence type="ECO:0008006" key="7">
    <source>
        <dbReference type="Google" id="ProtNLM"/>
    </source>
</evidence>
<evidence type="ECO:0000256" key="1">
    <source>
        <dbReference type="SAM" id="MobiDB-lite"/>
    </source>
</evidence>
<dbReference type="EMBL" id="BGPR01144652">
    <property type="protein sequence ID" value="GBN74487.1"/>
    <property type="molecule type" value="Genomic_DNA"/>
</dbReference>
<feature type="compositionally biased region" description="Basic and acidic residues" evidence="1">
    <location>
        <begin position="93"/>
        <end position="103"/>
    </location>
</feature>
<evidence type="ECO:0000313" key="2">
    <source>
        <dbReference type="EMBL" id="GBN74469.1"/>
    </source>
</evidence>
<sequence>MLKLNVDFFFKYVTCLYGALNLLQRKIPNASVKIATVEQKAHVARLCFNESKSIVTVQRCFNLEYRNCQSQDLRAGTVPHRKRVGRPSVSDEVVERERETFTP</sequence>
<comment type="caution">
    <text evidence="2">The sequence shown here is derived from an EMBL/GenBank/DDBJ whole genome shotgun (WGS) entry which is preliminary data.</text>
</comment>
<reference evidence="2 6" key="1">
    <citation type="journal article" date="2019" name="Sci. Rep.">
        <title>Orb-weaving spider Araneus ventricosus genome elucidates the spidroin gene catalogue.</title>
        <authorList>
            <person name="Kono N."/>
            <person name="Nakamura H."/>
            <person name="Ohtoshi R."/>
            <person name="Moran D.A.P."/>
            <person name="Shinohara A."/>
            <person name="Yoshida Y."/>
            <person name="Fujiwara M."/>
            <person name="Mori M."/>
            <person name="Tomita M."/>
            <person name="Arakawa K."/>
        </authorList>
    </citation>
    <scope>NUCLEOTIDE SEQUENCE [LARGE SCALE GENOMIC DNA]</scope>
</reference>
<dbReference type="AlphaFoldDB" id="A0A4Y2RGV5"/>
<organism evidence="2 6">
    <name type="scientific">Araneus ventricosus</name>
    <name type="common">Orbweaver spider</name>
    <name type="synonym">Epeira ventricosa</name>
    <dbReference type="NCBI Taxonomy" id="182803"/>
    <lineage>
        <taxon>Eukaryota</taxon>
        <taxon>Metazoa</taxon>
        <taxon>Ecdysozoa</taxon>
        <taxon>Arthropoda</taxon>
        <taxon>Chelicerata</taxon>
        <taxon>Arachnida</taxon>
        <taxon>Araneae</taxon>
        <taxon>Araneomorphae</taxon>
        <taxon>Entelegynae</taxon>
        <taxon>Araneoidea</taxon>
        <taxon>Araneidae</taxon>
        <taxon>Araneus</taxon>
    </lineage>
</organism>
<name>A0A4Y2RGV5_ARAVE</name>
<feature type="region of interest" description="Disordered" evidence="1">
    <location>
        <begin position="79"/>
        <end position="103"/>
    </location>
</feature>
<dbReference type="EMBL" id="BGPR01144640">
    <property type="protein sequence ID" value="GBN74469.1"/>
    <property type="molecule type" value="Genomic_DNA"/>
</dbReference>
<accession>A0A4Y2RGV5</accession>
<evidence type="ECO:0000313" key="6">
    <source>
        <dbReference type="Proteomes" id="UP000499080"/>
    </source>
</evidence>
<gene>
    <name evidence="4" type="ORF">AVEN_130243_1</name>
    <name evidence="5" type="ORF">AVEN_201967_1</name>
    <name evidence="2" type="ORF">AVEN_79549_1</name>
    <name evidence="3" type="ORF">AVEN_93708_1</name>
</gene>